<evidence type="ECO:0000256" key="8">
    <source>
        <dbReference type="HAMAP-Rule" id="MF_00169"/>
    </source>
</evidence>
<comment type="function">
    <text evidence="8">Catalyzes a trans-dehydration via an enolate intermediate.</text>
</comment>
<evidence type="ECO:0000256" key="7">
    <source>
        <dbReference type="ARBA" id="ARBA00023239"/>
    </source>
</evidence>
<evidence type="ECO:0000256" key="2">
    <source>
        <dbReference type="ARBA" id="ARBA00004902"/>
    </source>
</evidence>
<dbReference type="InterPro" id="IPR036441">
    <property type="entry name" value="DHquinase_II_sf"/>
</dbReference>
<evidence type="ECO:0000256" key="10">
    <source>
        <dbReference type="PIRSR" id="PIRSR001399-2"/>
    </source>
</evidence>
<feature type="binding site" evidence="8 10">
    <location>
        <position position="87"/>
    </location>
    <ligand>
        <name>substrate</name>
    </ligand>
</feature>
<comment type="catalytic activity">
    <reaction evidence="1 8">
        <text>3-dehydroquinate = 3-dehydroshikimate + H2O</text>
        <dbReference type="Rhea" id="RHEA:21096"/>
        <dbReference type="ChEBI" id="CHEBI:15377"/>
        <dbReference type="ChEBI" id="CHEBI:16630"/>
        <dbReference type="ChEBI" id="CHEBI:32364"/>
        <dbReference type="EC" id="4.2.1.10"/>
    </reaction>
</comment>
<dbReference type="AlphaFoldDB" id="A0A4Q2JYA0"/>
<dbReference type="OrthoDB" id="9790793at2"/>
<dbReference type="GO" id="GO:0009423">
    <property type="term" value="P:chorismate biosynthetic process"/>
    <property type="evidence" value="ECO:0007669"/>
    <property type="project" value="UniProtKB-UniRule"/>
</dbReference>
<dbReference type="GO" id="GO:0008652">
    <property type="term" value="P:amino acid biosynthetic process"/>
    <property type="evidence" value="ECO:0007669"/>
    <property type="project" value="UniProtKB-KW"/>
</dbReference>
<dbReference type="PIRSF" id="PIRSF001399">
    <property type="entry name" value="DHquinase_II"/>
    <property type="match status" value="1"/>
</dbReference>
<dbReference type="EMBL" id="SDPW01000001">
    <property type="protein sequence ID" value="RXZ54045.1"/>
    <property type="molecule type" value="Genomic_DNA"/>
</dbReference>
<dbReference type="RefSeq" id="WP_129424022.1">
    <property type="nucleotide sequence ID" value="NZ_SDPW01000001.1"/>
</dbReference>
<evidence type="ECO:0000256" key="1">
    <source>
        <dbReference type="ARBA" id="ARBA00001864"/>
    </source>
</evidence>
<feature type="binding site" evidence="8 10">
    <location>
        <position position="74"/>
    </location>
    <ligand>
        <name>substrate</name>
    </ligand>
</feature>
<dbReference type="InterPro" id="IPR018509">
    <property type="entry name" value="DHquinase_II_CS"/>
</dbReference>
<evidence type="ECO:0000313" key="13">
    <source>
        <dbReference type="Proteomes" id="UP000293345"/>
    </source>
</evidence>
<evidence type="ECO:0000256" key="11">
    <source>
        <dbReference type="PIRSR" id="PIRSR001399-3"/>
    </source>
</evidence>
<dbReference type="NCBIfam" id="TIGR01088">
    <property type="entry name" value="aroQ"/>
    <property type="match status" value="1"/>
</dbReference>
<dbReference type="Proteomes" id="UP000293345">
    <property type="component" value="Unassembled WGS sequence"/>
</dbReference>
<keyword evidence="8" id="KW-0028">Amino-acid biosynthesis</keyword>
<dbReference type="PANTHER" id="PTHR21272">
    <property type="entry name" value="CATABOLIC 3-DEHYDROQUINASE"/>
    <property type="match status" value="1"/>
</dbReference>
<keyword evidence="6 8" id="KW-0057">Aromatic amino acid biosynthesis</keyword>
<feature type="binding site" evidence="8 10">
    <location>
        <position position="80"/>
    </location>
    <ligand>
        <name>substrate</name>
    </ligand>
</feature>
<dbReference type="InterPro" id="IPR001874">
    <property type="entry name" value="DHquinase_II"/>
</dbReference>
<comment type="similarity">
    <text evidence="3 8">Belongs to the type-II 3-dehydroquinase family.</text>
</comment>
<evidence type="ECO:0000256" key="9">
    <source>
        <dbReference type="PIRSR" id="PIRSR001399-1"/>
    </source>
</evidence>
<dbReference type="NCBIfam" id="NF003807">
    <property type="entry name" value="PRK05395.1-4"/>
    <property type="match status" value="1"/>
</dbReference>
<dbReference type="GO" id="GO:0019631">
    <property type="term" value="P:quinate catabolic process"/>
    <property type="evidence" value="ECO:0007669"/>
    <property type="project" value="TreeGrafter"/>
</dbReference>
<dbReference type="Gene3D" id="3.40.50.9100">
    <property type="entry name" value="Dehydroquinase, class II"/>
    <property type="match status" value="1"/>
</dbReference>
<feature type="site" description="Transition state stabilizer" evidence="8 11">
    <location>
        <position position="18"/>
    </location>
</feature>
<dbReference type="CDD" id="cd00466">
    <property type="entry name" value="DHQase_II"/>
    <property type="match status" value="1"/>
</dbReference>
<evidence type="ECO:0000256" key="6">
    <source>
        <dbReference type="ARBA" id="ARBA00023141"/>
    </source>
</evidence>
<feature type="binding site" evidence="8 10">
    <location>
        <begin position="101"/>
        <end position="102"/>
    </location>
    <ligand>
        <name>substrate</name>
    </ligand>
</feature>
<proteinExistence type="inferred from homology"/>
<feature type="binding site" evidence="8 10">
    <location>
        <position position="111"/>
    </location>
    <ligand>
        <name>substrate</name>
    </ligand>
</feature>
<dbReference type="HAMAP" id="MF_00169">
    <property type="entry name" value="AroQ"/>
    <property type="match status" value="1"/>
</dbReference>
<comment type="pathway">
    <text evidence="2 8">Metabolic intermediate biosynthesis; chorismate biosynthesis; chorismate from D-erythrose 4-phosphate and phosphoenolpyruvate: step 3/7.</text>
</comment>
<accession>A0A4Q2JYA0</accession>
<dbReference type="Pfam" id="PF01220">
    <property type="entry name" value="DHquinase_II"/>
    <property type="match status" value="1"/>
</dbReference>
<dbReference type="GO" id="GO:0009073">
    <property type="term" value="P:aromatic amino acid family biosynthetic process"/>
    <property type="evidence" value="ECO:0007669"/>
    <property type="project" value="UniProtKB-KW"/>
</dbReference>
<name>A0A4Q2JYA0_9ACTN</name>
<dbReference type="EC" id="4.2.1.10" evidence="5 8"/>
<keyword evidence="13" id="KW-1185">Reference proteome</keyword>
<feature type="active site" description="Proton donor" evidence="8 9">
    <location>
        <position position="100"/>
    </location>
</feature>
<evidence type="ECO:0000256" key="3">
    <source>
        <dbReference type="ARBA" id="ARBA00011037"/>
    </source>
</evidence>
<evidence type="ECO:0000256" key="4">
    <source>
        <dbReference type="ARBA" id="ARBA00011193"/>
    </source>
</evidence>
<dbReference type="UniPathway" id="UPA00053">
    <property type="reaction ID" value="UER00086"/>
</dbReference>
<evidence type="ECO:0000313" key="12">
    <source>
        <dbReference type="EMBL" id="RXZ54045.1"/>
    </source>
</evidence>
<dbReference type="PROSITE" id="PS01029">
    <property type="entry name" value="DEHYDROQUINASE_II"/>
    <property type="match status" value="1"/>
</dbReference>
<reference evidence="12 13" key="1">
    <citation type="submission" date="2019-01" db="EMBL/GenBank/DDBJ databases">
        <title>Senegalimassilia sp. nov. KGMB04484 isolated human feces.</title>
        <authorList>
            <person name="Han K.-I."/>
            <person name="Kim J.-S."/>
            <person name="Lee K.C."/>
            <person name="Suh M.K."/>
            <person name="Eom M.K."/>
            <person name="Lee J.H."/>
            <person name="Park S.-H."/>
            <person name="Kang S.W."/>
            <person name="Park J.-E."/>
            <person name="Oh B.S."/>
            <person name="Yu S.Y."/>
            <person name="Choi S.-H."/>
            <person name="Lee D.H."/>
            <person name="Yoon H."/>
            <person name="Kim B.-Y."/>
            <person name="Lee J.H."/>
            <person name="Lee J.-S."/>
        </authorList>
    </citation>
    <scope>NUCLEOTIDE SEQUENCE [LARGE SCALE GENOMIC DNA]</scope>
    <source>
        <strain evidence="12 13">KGMB04484</strain>
    </source>
</reference>
<comment type="subunit">
    <text evidence="4 8">Homododecamer.</text>
</comment>
<evidence type="ECO:0000256" key="5">
    <source>
        <dbReference type="ARBA" id="ARBA00012060"/>
    </source>
</evidence>
<organism evidence="12 13">
    <name type="scientific">Senegalimassilia faecalis</name>
    <dbReference type="NCBI Taxonomy" id="2509433"/>
    <lineage>
        <taxon>Bacteria</taxon>
        <taxon>Bacillati</taxon>
        <taxon>Actinomycetota</taxon>
        <taxon>Coriobacteriia</taxon>
        <taxon>Coriobacteriales</taxon>
        <taxon>Coriobacteriaceae</taxon>
        <taxon>Senegalimassilia</taxon>
    </lineage>
</organism>
<protein>
    <recommendedName>
        <fullName evidence="5 8">3-dehydroquinate dehydratase</fullName>
        <shortName evidence="8">3-dehydroquinase</shortName>
        <ecNumber evidence="5 8">4.2.1.10</ecNumber>
    </recommendedName>
    <alternativeName>
        <fullName evidence="8">Type II DHQase</fullName>
    </alternativeName>
</protein>
<dbReference type="PANTHER" id="PTHR21272:SF3">
    <property type="entry name" value="CATABOLIC 3-DEHYDROQUINASE"/>
    <property type="match status" value="1"/>
</dbReference>
<feature type="active site" description="Proton acceptor" evidence="8 9">
    <location>
        <position position="23"/>
    </location>
</feature>
<comment type="caution">
    <text evidence="12">The sequence shown here is derived from an EMBL/GenBank/DDBJ whole genome shotgun (WGS) entry which is preliminary data.</text>
</comment>
<gene>
    <name evidence="8 12" type="primary">aroQ</name>
    <name evidence="12" type="ORF">ET524_05830</name>
</gene>
<dbReference type="SUPFAM" id="SSF52304">
    <property type="entry name" value="Type II 3-dehydroquinate dehydratase"/>
    <property type="match status" value="1"/>
</dbReference>
<keyword evidence="7 8" id="KW-0456">Lyase</keyword>
<sequence length="170" mass="18680">MKKILLMNGPNLNMLGIREPGVYGNNTLAELERQVIEYGAAHDCEVECFQSNHEGDLVEKIHATHGACDGIIYNPGAHTHYSYALRDALGSVSTPCVEVHISDVDAREPFRRISVIAPACVAQVKGRGFAGYCDALDILLEGVTERLGEGYENRYKSGQVIMAGRDYHDE</sequence>
<dbReference type="NCBIfam" id="NF003805">
    <property type="entry name" value="PRK05395.1-2"/>
    <property type="match status" value="1"/>
</dbReference>
<dbReference type="GO" id="GO:0003855">
    <property type="term" value="F:3-dehydroquinate dehydratase activity"/>
    <property type="evidence" value="ECO:0007669"/>
    <property type="project" value="UniProtKB-UniRule"/>
</dbReference>